<feature type="region of interest" description="Disordered" evidence="1">
    <location>
        <begin position="560"/>
        <end position="581"/>
    </location>
</feature>
<dbReference type="RefSeq" id="WP_359353305.1">
    <property type="nucleotide sequence ID" value="NZ_JBEYXV010000014.1"/>
</dbReference>
<evidence type="ECO:0000256" key="1">
    <source>
        <dbReference type="SAM" id="MobiDB-lite"/>
    </source>
</evidence>
<reference evidence="3 4" key="1">
    <citation type="submission" date="2024-06" db="EMBL/GenBank/DDBJ databases">
        <title>The Natural Products Discovery Center: Release of the First 8490 Sequenced Strains for Exploring Actinobacteria Biosynthetic Diversity.</title>
        <authorList>
            <person name="Kalkreuter E."/>
            <person name="Kautsar S.A."/>
            <person name="Yang D."/>
            <person name="Bader C.D."/>
            <person name="Teijaro C.N."/>
            <person name="Fluegel L."/>
            <person name="Davis C.M."/>
            <person name="Simpson J.R."/>
            <person name="Lauterbach L."/>
            <person name="Steele A.D."/>
            <person name="Gui C."/>
            <person name="Meng S."/>
            <person name="Li G."/>
            <person name="Viehrig K."/>
            <person name="Ye F."/>
            <person name="Su P."/>
            <person name="Kiefer A.F."/>
            <person name="Nichols A."/>
            <person name="Cepeda A.J."/>
            <person name="Yan W."/>
            <person name="Fan B."/>
            <person name="Jiang Y."/>
            <person name="Adhikari A."/>
            <person name="Zheng C.-J."/>
            <person name="Schuster L."/>
            <person name="Cowan T.M."/>
            <person name="Smanski M.J."/>
            <person name="Chevrette M.G."/>
            <person name="De Carvalho L.P.S."/>
            <person name="Shen B."/>
        </authorList>
    </citation>
    <scope>NUCLEOTIDE SEQUENCE [LARGE SCALE GENOMIC DNA]</scope>
    <source>
        <strain evidence="3 4">NPDC046838</strain>
    </source>
</reference>
<accession>A0ABV3BTQ6</accession>
<name>A0ABV3BTQ6_9ACTN</name>
<dbReference type="InterPro" id="IPR047738">
    <property type="entry name" value="SAV_2336-like_N"/>
</dbReference>
<evidence type="ECO:0000313" key="4">
    <source>
        <dbReference type="Proteomes" id="UP001551176"/>
    </source>
</evidence>
<organism evidence="3 4">
    <name type="scientific">Streptomyces atriruber</name>
    <dbReference type="NCBI Taxonomy" id="545121"/>
    <lineage>
        <taxon>Bacteria</taxon>
        <taxon>Bacillati</taxon>
        <taxon>Actinomycetota</taxon>
        <taxon>Actinomycetes</taxon>
        <taxon>Kitasatosporales</taxon>
        <taxon>Streptomycetaceae</taxon>
        <taxon>Streptomyces</taxon>
    </lineage>
</organism>
<evidence type="ECO:0000313" key="3">
    <source>
        <dbReference type="EMBL" id="MEU6824140.1"/>
    </source>
</evidence>
<keyword evidence="4" id="KW-1185">Reference proteome</keyword>
<feature type="domain" description="vWA-MoxR associated protein middle region 0" evidence="2">
    <location>
        <begin position="687"/>
        <end position="788"/>
    </location>
</feature>
<feature type="compositionally biased region" description="Basic and acidic residues" evidence="1">
    <location>
        <begin position="60"/>
        <end position="69"/>
    </location>
</feature>
<gene>
    <name evidence="3" type="ORF">ABZ921_26215</name>
</gene>
<dbReference type="Proteomes" id="UP001551176">
    <property type="component" value="Unassembled WGS sequence"/>
</dbReference>
<evidence type="ECO:0000259" key="2">
    <source>
        <dbReference type="Pfam" id="PF19916"/>
    </source>
</evidence>
<protein>
    <submittedName>
        <fullName evidence="3">SAV_2336 N-terminal domain-related protein</fullName>
    </submittedName>
</protein>
<dbReference type="InterPro" id="IPR045555">
    <property type="entry name" value="VMAP-M0"/>
</dbReference>
<dbReference type="EMBL" id="JBEYXV010000014">
    <property type="protein sequence ID" value="MEU6824140.1"/>
    <property type="molecule type" value="Genomic_DNA"/>
</dbReference>
<sequence length="1217" mass="133330">MSENVRHELARLIACTRQDVAGVEDVTDLLWMAGMAGLRPANDSSEQPSSGPTPPSTDRSAAEPPHRVPSETATAEGPSERTVQVFSASDPGADSSPQQPSRRGEGIRVPQPPALTAKIDCARALRPWRQFIPAPAQRHLDEQATAAASAEARRLLPVWREGRQLRYSVDLVVDCAPTMAVWHKLAAELGFLVGHHGSFRDVRCWHLDTSRPGPRIAPFRRNRTNPSGLSSRWQERLDDTSGRRLLLVLTDGVGPAWRAEDLRGALARWSRSRPVAVLQVLPRRLWHRTALHALPVDAGVADVRLPLVTWDAQAPLFPVSPVAEPTDPGWVPVMELDAEWLGPWSTLFSQRAVGRTRMLATPLAAALPMDNHRHPVRSAQKQTKEPLAPAARVSRFRSGASHYAFRLACHLSAAPLSLPVIRLVQRATVPESGPMELAEVLLSGLLRRRNAPQPDEDPETVVYDFLPGVRDELLSSLTKRESVHVLADVVGRVSGHVARTFGGTLDFRALAADPTGDPTTGGQPLPTDALPFAEVAVAVLRGAGGAHRELAHRLERALAAESDAEPDPQRAGPTSGDGGDAASRIRLGIMAEMVSELSTVSVLASASARELLAEMLGDDAGLRLSLPLGSASRVQLLHLVRFCVERQLLVGLVQHLRNMTPYPSQIDELQRLAEQWEALDKCPVLAERWKLLKESLAGLSLSYYDRSRLLRRATGHEAAGPPPHCSNPWHDLMHIAQRGVGAAGELPPWMSYLDQCAMLLERDTAAEVLALNRKWAVRSGSVHELDLMRSAGATELPVHVVQDPSRGFTVLPGETPRGPDITVSFDVLGHDRIRARMYGPALAARSSSEHRADLAVGPAEVQSAAARLRRLWQDLLVEESPPRYGGPLVDLRTRPAEELRWTLSQLARAGQLLLFDLLLGGEERPIRQFREHLAGVLAAHERLRIRFDSELRIPWPMVCLRPEDVPQSAAAPSPTDINRRFLGYRHQIEQTDGYLPLSGWSGVPQEAPEIPTVSLNHDVMMDAQGRTRAREVAALLARDTHFVERTTSSELMDDLGNPGMSEQLMYFWCHGRFGQEGGVSPSARIALSDGMPIDAYAVQRRRRSMGDDSAFHPFVLLNACHSAAPTGDYDVASFGQALIREGAKGVLVPEIQMPQSFAAEYALQFLTRYLAGHETAGEVVHSVARHFAEMLHNPLALTYALHYGMDARLERSGSSAT</sequence>
<comment type="caution">
    <text evidence="3">The sequence shown here is derived from an EMBL/GenBank/DDBJ whole genome shotgun (WGS) entry which is preliminary data.</text>
</comment>
<dbReference type="NCBIfam" id="NF041121">
    <property type="entry name" value="SAV_2336_NTERM"/>
    <property type="match status" value="1"/>
</dbReference>
<dbReference type="Pfam" id="PF19916">
    <property type="entry name" value="VMAP-M0"/>
    <property type="match status" value="1"/>
</dbReference>
<proteinExistence type="predicted"/>
<feature type="region of interest" description="Disordered" evidence="1">
    <location>
        <begin position="38"/>
        <end position="113"/>
    </location>
</feature>